<protein>
    <recommendedName>
        <fullName evidence="4">DUF4595 domain-containing protein</fullName>
    </recommendedName>
</protein>
<organism evidence="2 3">
    <name type="scientific">Winogradskyella marina</name>
    <dbReference type="NCBI Taxonomy" id="2785530"/>
    <lineage>
        <taxon>Bacteria</taxon>
        <taxon>Pseudomonadati</taxon>
        <taxon>Bacteroidota</taxon>
        <taxon>Flavobacteriia</taxon>
        <taxon>Flavobacteriales</taxon>
        <taxon>Flavobacteriaceae</taxon>
        <taxon>Winogradskyella</taxon>
    </lineage>
</organism>
<reference evidence="2 3" key="1">
    <citation type="submission" date="2020-11" db="EMBL/GenBank/DDBJ databases">
        <title>Winogradskyella marina sp. nov., isolated from marine sediment.</title>
        <authorList>
            <person name="Bo J."/>
            <person name="Wang S."/>
            <person name="Song X."/>
            <person name="Du Z."/>
        </authorList>
    </citation>
    <scope>NUCLEOTIDE SEQUENCE [LARGE SCALE GENOMIC DNA]</scope>
    <source>
        <strain evidence="2 3">F6397</strain>
    </source>
</reference>
<feature type="signal peptide" evidence="1">
    <location>
        <begin position="1"/>
        <end position="21"/>
    </location>
</feature>
<keyword evidence="1" id="KW-0732">Signal</keyword>
<evidence type="ECO:0000313" key="3">
    <source>
        <dbReference type="Proteomes" id="UP000611215"/>
    </source>
</evidence>
<keyword evidence="3" id="KW-1185">Reference proteome</keyword>
<comment type="caution">
    <text evidence="2">The sequence shown here is derived from an EMBL/GenBank/DDBJ whole genome shotgun (WGS) entry which is preliminary data.</text>
</comment>
<proteinExistence type="predicted"/>
<dbReference type="RefSeq" id="WP_195871364.1">
    <property type="nucleotide sequence ID" value="NZ_JADOET010000006.1"/>
</dbReference>
<evidence type="ECO:0000256" key="1">
    <source>
        <dbReference type="SAM" id="SignalP"/>
    </source>
</evidence>
<dbReference type="Proteomes" id="UP000611215">
    <property type="component" value="Unassembled WGS sequence"/>
</dbReference>
<feature type="chain" id="PRO_5045127220" description="DUF4595 domain-containing protein" evidence="1">
    <location>
        <begin position="22"/>
        <end position="256"/>
    </location>
</feature>
<gene>
    <name evidence="2" type="ORF">ITJ86_09320</name>
</gene>
<accession>A0ABS0EI11</accession>
<sequence length="256" mass="28978">MKNQKSLIILLSLSFFTLSCSEDSVSDEFDNANGNVQEKLIESISIISAQDSQENKNISISYTSDGLLNTISNDIETSIFVYDNNDNLSNITGAGNDNLNIEDLYESPYDAFETGEVIQYDDNGNPKKIEFYEEEYDYNTNSYFTKIYTAEISYDNTHNPYFYTLEAGGIIEVLDGVQLNFSMNPQIPEIVQARLLFPVNNPSQLIYKNEEGELMHTININYSYDNENYPTSATVTAVSIQDSEQSTYSAIYQYAD</sequence>
<evidence type="ECO:0008006" key="4">
    <source>
        <dbReference type="Google" id="ProtNLM"/>
    </source>
</evidence>
<dbReference type="PROSITE" id="PS51257">
    <property type="entry name" value="PROKAR_LIPOPROTEIN"/>
    <property type="match status" value="1"/>
</dbReference>
<dbReference type="EMBL" id="JADOET010000006">
    <property type="protein sequence ID" value="MBF8150095.1"/>
    <property type="molecule type" value="Genomic_DNA"/>
</dbReference>
<evidence type="ECO:0000313" key="2">
    <source>
        <dbReference type="EMBL" id="MBF8150095.1"/>
    </source>
</evidence>
<name>A0ABS0EI11_9FLAO</name>